<feature type="region of interest" description="Disordered" evidence="1">
    <location>
        <begin position="1"/>
        <end position="20"/>
    </location>
</feature>
<evidence type="ECO:0000313" key="3">
    <source>
        <dbReference type="Proteomes" id="UP000198992"/>
    </source>
</evidence>
<reference evidence="2 3" key="1">
    <citation type="submission" date="2016-10" db="EMBL/GenBank/DDBJ databases">
        <authorList>
            <person name="de Groot N.N."/>
        </authorList>
    </citation>
    <scope>NUCLEOTIDE SEQUENCE [LARGE SCALE GENOMIC DNA]</scope>
    <source>
        <strain evidence="2 3">MT12</strain>
    </source>
</reference>
<organism evidence="2 3">
    <name type="scientific">Bradyrhizobium erythrophlei</name>
    <dbReference type="NCBI Taxonomy" id="1437360"/>
    <lineage>
        <taxon>Bacteria</taxon>
        <taxon>Pseudomonadati</taxon>
        <taxon>Pseudomonadota</taxon>
        <taxon>Alphaproteobacteria</taxon>
        <taxon>Hyphomicrobiales</taxon>
        <taxon>Nitrobacteraceae</taxon>
        <taxon>Bradyrhizobium</taxon>
    </lineage>
</organism>
<evidence type="ECO:0000256" key="1">
    <source>
        <dbReference type="SAM" id="MobiDB-lite"/>
    </source>
</evidence>
<protein>
    <submittedName>
        <fullName evidence="2">Uncharacterized protein</fullName>
    </submittedName>
</protein>
<gene>
    <name evidence="2" type="ORF">SAMN05444164_4807</name>
</gene>
<dbReference type="RefSeq" id="WP_092126331.1">
    <property type="nucleotide sequence ID" value="NZ_FNTH01000001.1"/>
</dbReference>
<name>A0A1H5AVK5_9BRAD</name>
<dbReference type="AlphaFoldDB" id="A0A1H5AVK5"/>
<accession>A0A1H5AVK5</accession>
<evidence type="ECO:0000313" key="2">
    <source>
        <dbReference type="EMBL" id="SED45891.1"/>
    </source>
</evidence>
<sequence length="65" mass="7418">MQNSLPNPRRSPEQHLADESIRLRDQARVMPPGVARDRLIRMARQAETASRINAWVMSPGLRSPK</sequence>
<dbReference type="EMBL" id="FNTH01000001">
    <property type="protein sequence ID" value="SED45891.1"/>
    <property type="molecule type" value="Genomic_DNA"/>
</dbReference>
<feature type="compositionally biased region" description="Basic and acidic residues" evidence="1">
    <location>
        <begin position="10"/>
        <end position="20"/>
    </location>
</feature>
<dbReference type="OrthoDB" id="8128823at2"/>
<dbReference type="Proteomes" id="UP000198992">
    <property type="component" value="Unassembled WGS sequence"/>
</dbReference>
<proteinExistence type="predicted"/>